<dbReference type="Gene3D" id="3.10.580.10">
    <property type="entry name" value="CBS-domain"/>
    <property type="match status" value="2"/>
</dbReference>
<feature type="region of interest" description="Disordered" evidence="7">
    <location>
        <begin position="671"/>
        <end position="693"/>
    </location>
</feature>
<keyword evidence="10" id="KW-1185">Reference proteome</keyword>
<feature type="compositionally biased region" description="Basic and acidic residues" evidence="7">
    <location>
        <begin position="1"/>
        <end position="14"/>
    </location>
</feature>
<dbReference type="PROSITE" id="PS51371">
    <property type="entry name" value="CBS"/>
    <property type="match status" value="2"/>
</dbReference>
<dbReference type="SMART" id="SM00116">
    <property type="entry name" value="CBS"/>
    <property type="match status" value="2"/>
</dbReference>
<dbReference type="CDD" id="cd02205">
    <property type="entry name" value="CBS_pair_SF"/>
    <property type="match status" value="1"/>
</dbReference>
<keyword evidence="5" id="KW-0129">CBS domain</keyword>
<dbReference type="InterPro" id="IPR046342">
    <property type="entry name" value="CBS_dom_sf"/>
</dbReference>
<feature type="compositionally biased region" description="Low complexity" evidence="7">
    <location>
        <begin position="28"/>
        <end position="46"/>
    </location>
</feature>
<feature type="region of interest" description="Disordered" evidence="7">
    <location>
        <begin position="471"/>
        <end position="530"/>
    </location>
</feature>
<dbReference type="SUPFAM" id="SSF46906">
    <property type="entry name" value="Ribosomal protein L11, C-terminal domain"/>
    <property type="match status" value="1"/>
</dbReference>
<dbReference type="InterPro" id="IPR020783">
    <property type="entry name" value="Ribosomal_uL11_C"/>
</dbReference>
<feature type="compositionally biased region" description="Low complexity" evidence="7">
    <location>
        <begin position="490"/>
        <end position="505"/>
    </location>
</feature>
<dbReference type="Pfam" id="PF00298">
    <property type="entry name" value="Ribosomal_L11"/>
    <property type="match status" value="1"/>
</dbReference>
<evidence type="ECO:0000256" key="3">
    <source>
        <dbReference type="ARBA" id="ARBA00022980"/>
    </source>
</evidence>
<proteinExistence type="inferred from homology"/>
<dbReference type="PANTHER" id="PTHR11661:SF2">
    <property type="entry name" value="LARGE RIBOSOMAL SUBUNIT PROTEIN UL11"/>
    <property type="match status" value="1"/>
</dbReference>
<feature type="compositionally biased region" description="Basic and acidic residues" evidence="7">
    <location>
        <begin position="671"/>
        <end position="687"/>
    </location>
</feature>
<dbReference type="Pfam" id="PF03946">
    <property type="entry name" value="Ribosomal_L11_N"/>
    <property type="match status" value="1"/>
</dbReference>
<dbReference type="GO" id="GO:0022625">
    <property type="term" value="C:cytosolic large ribosomal subunit"/>
    <property type="evidence" value="ECO:0007669"/>
    <property type="project" value="TreeGrafter"/>
</dbReference>
<evidence type="ECO:0000259" key="8">
    <source>
        <dbReference type="PROSITE" id="PS51371"/>
    </source>
</evidence>
<dbReference type="CDD" id="cd00349">
    <property type="entry name" value="Ribosomal_L11"/>
    <property type="match status" value="1"/>
</dbReference>
<evidence type="ECO:0000313" key="10">
    <source>
        <dbReference type="Proteomes" id="UP001199106"/>
    </source>
</evidence>
<keyword evidence="4 6" id="KW-0687">Ribonucleoprotein</keyword>
<comment type="similarity">
    <text evidence="2 6">Belongs to the universal ribosomal protein uL11 family.</text>
</comment>
<dbReference type="EMBL" id="JAANER010000003">
    <property type="protein sequence ID" value="KAG9192456.1"/>
    <property type="molecule type" value="Genomic_DNA"/>
</dbReference>
<dbReference type="PANTHER" id="PTHR11661">
    <property type="entry name" value="60S RIBOSOMAL PROTEIN L12"/>
    <property type="match status" value="1"/>
</dbReference>
<dbReference type="SUPFAM" id="SSF54631">
    <property type="entry name" value="CBS-domain pair"/>
    <property type="match status" value="2"/>
</dbReference>
<protein>
    <submittedName>
        <fullName evidence="9">Cbs-like protein</fullName>
    </submittedName>
</protein>
<dbReference type="InterPro" id="IPR036769">
    <property type="entry name" value="Ribosomal_uL11_C_sf"/>
</dbReference>
<dbReference type="Gene3D" id="3.30.1550.10">
    <property type="entry name" value="Ribosomal protein L11/L12, N-terminal domain"/>
    <property type="match status" value="1"/>
</dbReference>
<evidence type="ECO:0000313" key="9">
    <source>
        <dbReference type="EMBL" id="KAG9192456.1"/>
    </source>
</evidence>
<dbReference type="SMART" id="SM00649">
    <property type="entry name" value="RL11"/>
    <property type="match status" value="1"/>
</dbReference>
<evidence type="ECO:0000256" key="5">
    <source>
        <dbReference type="PROSITE-ProRule" id="PRU00703"/>
    </source>
</evidence>
<feature type="domain" description="CBS" evidence="8">
    <location>
        <begin position="196"/>
        <end position="253"/>
    </location>
</feature>
<feature type="compositionally biased region" description="Polar residues" evidence="7">
    <location>
        <begin position="55"/>
        <end position="68"/>
    </location>
</feature>
<evidence type="ECO:0000256" key="6">
    <source>
        <dbReference type="RuleBase" id="RU003978"/>
    </source>
</evidence>
<dbReference type="GO" id="GO:0070180">
    <property type="term" value="F:large ribosomal subunit rRNA binding"/>
    <property type="evidence" value="ECO:0007669"/>
    <property type="project" value="TreeGrafter"/>
</dbReference>
<dbReference type="GO" id="GO:0003735">
    <property type="term" value="F:structural constituent of ribosome"/>
    <property type="evidence" value="ECO:0007669"/>
    <property type="project" value="InterPro"/>
</dbReference>
<accession>A0AAD4NPI3</accession>
<reference evidence="9" key="1">
    <citation type="submission" date="2021-07" db="EMBL/GenBank/DDBJ databases">
        <title>Genome Resource of American Ginseng Black Spot Pathogen Alternaria panax.</title>
        <authorList>
            <person name="Qiu C."/>
            <person name="Wang W."/>
            <person name="Liu Z."/>
        </authorList>
    </citation>
    <scope>NUCLEOTIDE SEQUENCE</scope>
    <source>
        <strain evidence="9">BNCC115425</strain>
    </source>
</reference>
<dbReference type="InterPro" id="IPR000911">
    <property type="entry name" value="Ribosomal_uL11"/>
</dbReference>
<dbReference type="AlphaFoldDB" id="A0AAD4NPI3"/>
<dbReference type="FunFam" id="3.30.1550.10:FF:000002">
    <property type="entry name" value="60S ribosomal protein L12"/>
    <property type="match status" value="1"/>
</dbReference>
<feature type="domain" description="CBS" evidence="8">
    <location>
        <begin position="271"/>
        <end position="328"/>
    </location>
</feature>
<dbReference type="InterPro" id="IPR020784">
    <property type="entry name" value="Ribosomal_uL11_N"/>
</dbReference>
<dbReference type="Pfam" id="PF00571">
    <property type="entry name" value="CBS"/>
    <property type="match status" value="2"/>
</dbReference>
<evidence type="ECO:0000256" key="1">
    <source>
        <dbReference type="ARBA" id="ARBA00004021"/>
    </source>
</evidence>
<dbReference type="SUPFAM" id="SSF54747">
    <property type="entry name" value="Ribosomal L11/L12e N-terminal domain"/>
    <property type="match status" value="1"/>
</dbReference>
<dbReference type="InterPro" id="IPR036796">
    <property type="entry name" value="Ribosomal_uL11_N_sf"/>
</dbReference>
<comment type="function">
    <text evidence="1">Component of the ribosome, a large ribonucleoprotein complex responsible for the synthesis of proteins in the cell. The small ribosomal subunit (SSU) binds messenger RNAs (mRNAs) and translates the encoded message by selecting cognate aminoacyl-transfer RNA (tRNA) molecules. The large subunit (LSU) contains the ribosomal catalytic site termed the peptidyl transferase center (PTC), which catalyzes the formation of peptide bonds, thereby polymerizing the amino acids delivered by tRNAs into a polypeptide chain. The nascent polypeptides leave the ribosome through a tunnel in the LSU and interact with protein factors that function in enzymatic processing, targeting, and the membrane insertion of nascent chains at the exit of the ribosomal tunnel.</text>
</comment>
<sequence length="693" mass="73672">MADHNNEEAVDVREASLNSSVSSIGRTPPAALKLGSSPSPASSHRSSFAEHMRGTPTSPRASRQPSLTQQALQDLLNNPPTKGGDPKFQGRDWKSVRLGEIVDPDLVRFVEYDTSVEDATSILVKHGAPNVVLLREDANTRHATGTFDYSDLNAYLLLVVGLAHPEEGDIASFDELAKKGREGKPIPLKDVKEVGGSKEPLITLDETTDLSKAMEVFGSGVHRVLVAEEGTSNVKGILTQLRLVKFFWENRSSFPGVNQLYPQLIKDLNLGSKTVLAINGDKPLAAALELMNNEGVSSLPVLDTQNNVIGNISHVDVRLLTKSTSLPLLRSSCIHFISVILSERGVNDGKDSFPVFHVNPFSTLAHTVAKLVATRSHRMWVVDAPSPASSGPSTPAITPAIVVPPSPITPLPGMAGPIPVNSTAPTHLASTGAVAPAISASAMSNMPGASLSGRLSGVISLTDILNLFARASGLNPHDPDEARRARRRSSSSSMRQSMDSSRSESVSGIAGRRSSVSKREESASTAQGLAPKFDPSEVKVIHLRATGGEVGASSALAPKIGPLGLSPKKVGEDIAKATGDWKGLRVTVKLTIQNRQAAVSVVPSASSLVIKALKEPPRDRKKEKNIKHTKSVPLDEIISIARTMRFKSMAKDLKGTVLEILGTAFSTGCKVDGRSPKDVSDDIKAGEIEIPEE</sequence>
<dbReference type="FunFam" id="1.10.10.250:FF:000002">
    <property type="entry name" value="60S ribosomal protein L12"/>
    <property type="match status" value="1"/>
</dbReference>
<keyword evidence="3 6" id="KW-0689">Ribosomal protein</keyword>
<evidence type="ECO:0000256" key="4">
    <source>
        <dbReference type="ARBA" id="ARBA00023274"/>
    </source>
</evidence>
<dbReference type="HAMAP" id="MF_00736">
    <property type="entry name" value="Ribosomal_uL11"/>
    <property type="match status" value="1"/>
</dbReference>
<feature type="compositionally biased region" description="Polar residues" evidence="7">
    <location>
        <begin position="16"/>
        <end position="25"/>
    </location>
</feature>
<comment type="caution">
    <text evidence="9">The sequence shown here is derived from an EMBL/GenBank/DDBJ whole genome shotgun (WGS) entry which is preliminary data.</text>
</comment>
<dbReference type="InterPro" id="IPR000644">
    <property type="entry name" value="CBS_dom"/>
</dbReference>
<dbReference type="GO" id="GO:0002181">
    <property type="term" value="P:cytoplasmic translation"/>
    <property type="evidence" value="ECO:0007669"/>
    <property type="project" value="UniProtKB-ARBA"/>
</dbReference>
<dbReference type="GO" id="GO:0000027">
    <property type="term" value="P:ribosomal large subunit assembly"/>
    <property type="evidence" value="ECO:0007669"/>
    <property type="project" value="UniProtKB-ARBA"/>
</dbReference>
<feature type="region of interest" description="Disordered" evidence="7">
    <location>
        <begin position="1"/>
        <end position="68"/>
    </location>
</feature>
<dbReference type="Proteomes" id="UP001199106">
    <property type="component" value="Unassembled WGS sequence"/>
</dbReference>
<organism evidence="9 10">
    <name type="scientific">Alternaria panax</name>
    <dbReference type="NCBI Taxonomy" id="48097"/>
    <lineage>
        <taxon>Eukaryota</taxon>
        <taxon>Fungi</taxon>
        <taxon>Dikarya</taxon>
        <taxon>Ascomycota</taxon>
        <taxon>Pezizomycotina</taxon>
        <taxon>Dothideomycetes</taxon>
        <taxon>Pleosporomycetidae</taxon>
        <taxon>Pleosporales</taxon>
        <taxon>Pleosporineae</taxon>
        <taxon>Pleosporaceae</taxon>
        <taxon>Alternaria</taxon>
        <taxon>Alternaria sect. Panax</taxon>
    </lineage>
</organism>
<evidence type="ECO:0000256" key="7">
    <source>
        <dbReference type="SAM" id="MobiDB-lite"/>
    </source>
</evidence>
<dbReference type="Gene3D" id="1.10.10.250">
    <property type="entry name" value="Ribosomal protein L11, C-terminal domain"/>
    <property type="match status" value="1"/>
</dbReference>
<name>A0AAD4NPI3_9PLEO</name>
<evidence type="ECO:0000256" key="2">
    <source>
        <dbReference type="ARBA" id="ARBA00010537"/>
    </source>
</evidence>
<gene>
    <name evidence="9" type="ORF">G6011_11190</name>
</gene>